<accession>A0AAW6RPH6</accession>
<evidence type="ECO:0000256" key="1">
    <source>
        <dbReference type="SAM" id="MobiDB-lite"/>
    </source>
</evidence>
<sequence>MVFLVFSVFLSIVSVIYYGCLKIKAKWWQRMAAALLIAPAVMFILGGGTRDKFWLVALVFAFVYAFLASAFCELALYIRGGLRRQMAGMKKSAAGGGAGSGFSGNIRKEEA</sequence>
<proteinExistence type="predicted"/>
<dbReference type="EMBL" id="JARVII010000019">
    <property type="protein sequence ID" value="MDG9699912.1"/>
    <property type="molecule type" value="Genomic_DNA"/>
</dbReference>
<dbReference type="Proteomes" id="UP001237156">
    <property type="component" value="Unassembled WGS sequence"/>
</dbReference>
<dbReference type="RefSeq" id="WP_279524729.1">
    <property type="nucleotide sequence ID" value="NZ_JARVII010000019.1"/>
</dbReference>
<feature type="region of interest" description="Disordered" evidence="1">
    <location>
        <begin position="91"/>
        <end position="111"/>
    </location>
</feature>
<reference evidence="3 4" key="1">
    <citation type="submission" date="2023-04" db="EMBL/GenBank/DDBJ databases">
        <title>Ottowia paracancer sp. nov., isolated from human stomach.</title>
        <authorList>
            <person name="Song Y."/>
        </authorList>
    </citation>
    <scope>NUCLEOTIDE SEQUENCE [LARGE SCALE GENOMIC DNA]</scope>
    <source>
        <strain evidence="3 4">10c7w1</strain>
    </source>
</reference>
<evidence type="ECO:0000256" key="2">
    <source>
        <dbReference type="SAM" id="Phobius"/>
    </source>
</evidence>
<keyword evidence="4" id="KW-1185">Reference proteome</keyword>
<feature type="transmembrane region" description="Helical" evidence="2">
    <location>
        <begin position="30"/>
        <end position="47"/>
    </location>
</feature>
<feature type="transmembrane region" description="Helical" evidence="2">
    <location>
        <begin position="53"/>
        <end position="78"/>
    </location>
</feature>
<evidence type="ECO:0000313" key="3">
    <source>
        <dbReference type="EMBL" id="MDG9699912.1"/>
    </source>
</evidence>
<protein>
    <submittedName>
        <fullName evidence="3">Uncharacterized protein</fullName>
    </submittedName>
</protein>
<comment type="caution">
    <text evidence="3">The sequence shown here is derived from an EMBL/GenBank/DDBJ whole genome shotgun (WGS) entry which is preliminary data.</text>
</comment>
<organism evidence="3 4">
    <name type="scientific">Ottowia cancrivicina</name>
    <dbReference type="NCBI Taxonomy" id="3040346"/>
    <lineage>
        <taxon>Bacteria</taxon>
        <taxon>Pseudomonadati</taxon>
        <taxon>Pseudomonadota</taxon>
        <taxon>Betaproteobacteria</taxon>
        <taxon>Burkholderiales</taxon>
        <taxon>Comamonadaceae</taxon>
        <taxon>Ottowia</taxon>
    </lineage>
</organism>
<dbReference type="AlphaFoldDB" id="A0AAW6RPH6"/>
<evidence type="ECO:0000313" key="4">
    <source>
        <dbReference type="Proteomes" id="UP001237156"/>
    </source>
</evidence>
<keyword evidence="2" id="KW-1133">Transmembrane helix</keyword>
<keyword evidence="2" id="KW-0812">Transmembrane</keyword>
<feature type="transmembrane region" description="Helical" evidence="2">
    <location>
        <begin position="6"/>
        <end position="23"/>
    </location>
</feature>
<gene>
    <name evidence="3" type="ORF">QB898_09355</name>
</gene>
<keyword evidence="2" id="KW-0472">Membrane</keyword>
<name>A0AAW6RPH6_9BURK</name>